<dbReference type="AlphaFoldDB" id="A0A6J7EU44"/>
<accession>A0A6J7EU44</accession>
<gene>
    <name evidence="1" type="ORF">UFOPK3376_02436</name>
</gene>
<proteinExistence type="predicted"/>
<dbReference type="EMBL" id="CAFBLP010000078">
    <property type="protein sequence ID" value="CAB4887027.1"/>
    <property type="molecule type" value="Genomic_DNA"/>
</dbReference>
<organism evidence="1">
    <name type="scientific">freshwater metagenome</name>
    <dbReference type="NCBI Taxonomy" id="449393"/>
    <lineage>
        <taxon>unclassified sequences</taxon>
        <taxon>metagenomes</taxon>
        <taxon>ecological metagenomes</taxon>
    </lineage>
</organism>
<name>A0A6J7EU44_9ZZZZ</name>
<evidence type="ECO:0000313" key="1">
    <source>
        <dbReference type="EMBL" id="CAB4887027.1"/>
    </source>
</evidence>
<sequence length="676" mass="67016">MGVVGAATPAHAAATPLPVALVNQSSGTITGGSGYLTLENATHTVTQFPASNGDHVTVSYFGVKDNTDAFVTSGTGLSATFCGNFTAGAVSPAVDTPLVAADIVSLAGIQAHCANPSAPIGTNSGTTVTVTGSGDVTIEMDLNGLPAGTQCVSNNTVIPCLLVVATLTQSVALALPIVNITATSVVGPALAYASLLCNPSAVPSTACASGRLSNPGIGVINPIVYGGIGFIPSDNNFSPTNPASYSAASTSTFGIGGANVTSVTQKVCADSLGATCYTSSAPALYSLTTSGGGAIPDATLGSPLPVGVTATGQLGGAIFIPTAASTGTGDKFLQTTAQHYMVVDGVTGTGVPCATYGATDISAGFIAVISGYSKDVKICSYTQIQYAQIRILSAAGIALAPNVDNLPGVVGTLSGHDFDPRTDVTIQLKTDAGNSGTAIVVTTDGVGAFTNVFAAGALDFPVTKIAVSGTAAGAATALTDITLAQKVDQCSGDDECNAGEIITAAIEPGTIQMFTQDAVVEIPALALTDIDVSDDTTWYPVSDPGAITQVIIGDMRGQNAGFLITGASTALVGSIPANTIPAMDVYWSDADCQAYADAGDNNDPLGVITSGADSVPDSVDGSALQDGSAELCTVAADATGRAAGMFSLDLNLYIAGRPITAADDYTGLLTLTIVGG</sequence>
<reference evidence="1" key="1">
    <citation type="submission" date="2020-05" db="EMBL/GenBank/DDBJ databases">
        <authorList>
            <person name="Chiriac C."/>
            <person name="Salcher M."/>
            <person name="Ghai R."/>
            <person name="Kavagutti S V."/>
        </authorList>
    </citation>
    <scope>NUCLEOTIDE SEQUENCE</scope>
</reference>
<protein>
    <submittedName>
        <fullName evidence="1">Unannotated protein</fullName>
    </submittedName>
</protein>